<evidence type="ECO:0000313" key="5">
    <source>
        <dbReference type="RefSeq" id="XP_065664184.1"/>
    </source>
</evidence>
<dbReference type="Proteomes" id="UP001652625">
    <property type="component" value="Chromosome 10"/>
</dbReference>
<dbReference type="GeneID" id="136085992"/>
<reference evidence="5" key="1">
    <citation type="submission" date="2025-08" db="UniProtKB">
        <authorList>
            <consortium name="RefSeq"/>
        </authorList>
    </citation>
    <scope>IDENTIFICATION</scope>
</reference>
<proteinExistence type="predicted"/>
<dbReference type="Pfam" id="PF00090">
    <property type="entry name" value="TSP_1"/>
    <property type="match status" value="1"/>
</dbReference>
<dbReference type="PANTHER" id="PTHR22906:SF46">
    <property type="entry name" value="HEMICENTIN-1-LIKE"/>
    <property type="match status" value="1"/>
</dbReference>
<sequence length="534" mass="61452">MRCLACMILVSLVELSAVKWNEWGEWTNFKEDCFKRSRNCSVSTDDINFDVTKCCYNDSLSQWSSWSSCVKSFQLNEKISTKKDCTCLSTAVDGNCTGAAIELKKDCNSQDSDCRSTKCNGENEVCETIDGYNYFCYCASNYFLENGMCTDCDSGCNDFKECRNYYGKSNCECLPNFFLVDEKCTAGLSKWSSWNSWIFENDNPNVNRNRKCILFNGNANQTQDCMTDYLSEWSSWSDCSNASNRTRNRTCDDTYFGKNCTGSVAEQTQSCPGFANTHIIILLKKTWKNKYLNYFSTSYKDLLSWFSNFTIEFENWFKRFTPLLFNESNLFIKKYLILASFQIAYSVDPKNLTRNFMDIESSLISQNQIMNCNISFMFIAHSDCCFSTIYDPLDAFMIEYFTGLEYLNFSLANAYLNLSCNYDESKIVNAYCLVMNSYGSWFTPETFSDMAMWSYDEIYECPAENEFSQHLLNLNKSMTNNNTDVIASDLSSVLIKNTNITMVDFQFITDIISRVVQASSMSANRKFGLRKDVV</sequence>
<keyword evidence="3" id="KW-0732">Signal</keyword>
<feature type="signal peptide" evidence="3">
    <location>
        <begin position="1"/>
        <end position="17"/>
    </location>
</feature>
<evidence type="ECO:0000256" key="2">
    <source>
        <dbReference type="ARBA" id="ARBA00023157"/>
    </source>
</evidence>
<dbReference type="InterPro" id="IPR000884">
    <property type="entry name" value="TSP1_rpt"/>
</dbReference>
<dbReference type="PROSITE" id="PS50092">
    <property type="entry name" value="TSP1"/>
    <property type="match status" value="1"/>
</dbReference>
<protein>
    <submittedName>
        <fullName evidence="5">Uncharacterized protein LOC136085992 isoform X1</fullName>
    </submittedName>
</protein>
<keyword evidence="2" id="KW-1015">Disulfide bond</keyword>
<evidence type="ECO:0000313" key="4">
    <source>
        <dbReference type="Proteomes" id="UP001652625"/>
    </source>
</evidence>
<dbReference type="InterPro" id="IPR052065">
    <property type="entry name" value="Compl_asym_regulator"/>
</dbReference>
<keyword evidence="4" id="KW-1185">Reference proteome</keyword>
<name>A0ABM4CQQ2_HYDVU</name>
<accession>A0ABM4CQQ2</accession>
<evidence type="ECO:0000256" key="1">
    <source>
        <dbReference type="ARBA" id="ARBA00022737"/>
    </source>
</evidence>
<organism evidence="4 5">
    <name type="scientific">Hydra vulgaris</name>
    <name type="common">Hydra</name>
    <name type="synonym">Hydra attenuata</name>
    <dbReference type="NCBI Taxonomy" id="6087"/>
    <lineage>
        <taxon>Eukaryota</taxon>
        <taxon>Metazoa</taxon>
        <taxon>Cnidaria</taxon>
        <taxon>Hydrozoa</taxon>
        <taxon>Hydroidolina</taxon>
        <taxon>Anthoathecata</taxon>
        <taxon>Aplanulata</taxon>
        <taxon>Hydridae</taxon>
        <taxon>Hydra</taxon>
    </lineage>
</organism>
<dbReference type="PANTHER" id="PTHR22906">
    <property type="entry name" value="PROPERDIN"/>
    <property type="match status" value="1"/>
</dbReference>
<dbReference type="RefSeq" id="XP_065664184.1">
    <property type="nucleotide sequence ID" value="XM_065808112.1"/>
</dbReference>
<keyword evidence="1" id="KW-0677">Repeat</keyword>
<evidence type="ECO:0000256" key="3">
    <source>
        <dbReference type="SAM" id="SignalP"/>
    </source>
</evidence>
<gene>
    <name evidence="5" type="primary">LOC136085992</name>
</gene>
<feature type="chain" id="PRO_5046807277" evidence="3">
    <location>
        <begin position="18"/>
        <end position="534"/>
    </location>
</feature>